<sequence length="665" mass="74804">MRRRGKTMSNLNDEDDHLPSFLDSLPLNLGRGTSRQFSRVLFNQSQEVEIKDSESDNDTEFFVPHEGNSATMLAEGGLQMTQAELDFDILEVGIETGPEDLAARGLPSACVFVANLAATQTDEELTKSLQSHFGKYGRLHVKIRRDSKGNPYSFCQFESDEVARRAIREGRARIIDSSCRPIRCEPAKVNRTLMLSKNDSSFFHRQEVVDMLHGFGPLESVEFADGSSTMPLFGLTSGQKCFVRFQFRQDAVDGFQSLRLNSRWVSDWTSNFSAHNMSMALHSELPIEIDPFSIYIGRLSPQTTDRELRSRFSAHGRIVDCNIRKKQSKLGSGINTFAFIRYETEEMASAALAAEIGSEFMGRNLHVQKREIHKKPQFIGVPGGYRNQQETNLTTQTSTEPEIPIMSPQYPLYQEYHFQAVPLAPTLNYPCSIPTGQMEPERRYSVANPMIPIMPQFHVMNYHNHYGSSVMASRHPGNFPVATHPFTQNPINGYSFPPHNPFAPLYHNPGQGYNIPSQGFAGADAMYGSWGTPRQRRTSTGNPSVRSEPVSPRTRVNNVKMENLSHPNISETPNTQPPLLNEYPIQQPSPSQSHYDFYCGPFPPPHFSNGYPFVPQPPSLVDMRRDSVMSTGYDPIPPQYVGSQYESYASLFPPQQYAATGENDN</sequence>
<evidence type="ECO:0000259" key="3">
    <source>
        <dbReference type="PROSITE" id="PS50102"/>
    </source>
</evidence>
<gene>
    <name evidence="4" type="ORF">L873DRAFT_1795601</name>
</gene>
<dbReference type="EMBL" id="ML120533">
    <property type="protein sequence ID" value="RPA90237.1"/>
    <property type="molecule type" value="Genomic_DNA"/>
</dbReference>
<dbReference type="AlphaFoldDB" id="A0A3N4IZ13"/>
<feature type="domain" description="RRM" evidence="3">
    <location>
        <begin position="109"/>
        <end position="189"/>
    </location>
</feature>
<dbReference type="Proteomes" id="UP000276215">
    <property type="component" value="Unassembled WGS sequence"/>
</dbReference>
<dbReference type="GO" id="GO:0003723">
    <property type="term" value="F:RNA binding"/>
    <property type="evidence" value="ECO:0007669"/>
    <property type="project" value="UniProtKB-UniRule"/>
</dbReference>
<accession>A0A3N4IZ13</accession>
<dbReference type="InterPro" id="IPR035979">
    <property type="entry name" value="RBD_domain_sf"/>
</dbReference>
<evidence type="ECO:0000313" key="4">
    <source>
        <dbReference type="EMBL" id="RPA90237.1"/>
    </source>
</evidence>
<organism evidence="4 5">
    <name type="scientific">Choiromyces venosus 120613-1</name>
    <dbReference type="NCBI Taxonomy" id="1336337"/>
    <lineage>
        <taxon>Eukaryota</taxon>
        <taxon>Fungi</taxon>
        <taxon>Dikarya</taxon>
        <taxon>Ascomycota</taxon>
        <taxon>Pezizomycotina</taxon>
        <taxon>Pezizomycetes</taxon>
        <taxon>Pezizales</taxon>
        <taxon>Tuberaceae</taxon>
        <taxon>Choiromyces</taxon>
    </lineage>
</organism>
<evidence type="ECO:0000256" key="2">
    <source>
        <dbReference type="SAM" id="MobiDB-lite"/>
    </source>
</evidence>
<dbReference type="PROSITE" id="PS50102">
    <property type="entry name" value="RRM"/>
    <property type="match status" value="2"/>
</dbReference>
<keyword evidence="5" id="KW-1185">Reference proteome</keyword>
<dbReference type="OrthoDB" id="410044at2759"/>
<feature type="domain" description="RRM" evidence="3">
    <location>
        <begin position="292"/>
        <end position="372"/>
    </location>
</feature>
<protein>
    <recommendedName>
        <fullName evidence="3">RRM domain-containing protein</fullName>
    </recommendedName>
</protein>
<dbReference type="Pfam" id="PF00076">
    <property type="entry name" value="RRM_1"/>
    <property type="match status" value="2"/>
</dbReference>
<dbReference type="InterPro" id="IPR000504">
    <property type="entry name" value="RRM_dom"/>
</dbReference>
<feature type="region of interest" description="Disordered" evidence="2">
    <location>
        <begin position="531"/>
        <end position="553"/>
    </location>
</feature>
<name>A0A3N4IZ13_9PEZI</name>
<dbReference type="Gene3D" id="3.30.70.330">
    <property type="match status" value="2"/>
</dbReference>
<proteinExistence type="predicted"/>
<dbReference type="CDD" id="cd12454">
    <property type="entry name" value="RRM2_RIM4_like"/>
    <property type="match status" value="1"/>
</dbReference>
<dbReference type="InterPro" id="IPR050907">
    <property type="entry name" value="SRSF"/>
</dbReference>
<evidence type="ECO:0000313" key="5">
    <source>
        <dbReference type="Proteomes" id="UP000276215"/>
    </source>
</evidence>
<dbReference type="SMART" id="SM00360">
    <property type="entry name" value="RRM"/>
    <property type="match status" value="2"/>
</dbReference>
<dbReference type="InterPro" id="IPR012677">
    <property type="entry name" value="Nucleotide-bd_a/b_plait_sf"/>
</dbReference>
<reference evidence="4 5" key="1">
    <citation type="journal article" date="2018" name="Nat. Ecol. Evol.">
        <title>Pezizomycetes genomes reveal the molecular basis of ectomycorrhizal truffle lifestyle.</title>
        <authorList>
            <person name="Murat C."/>
            <person name="Payen T."/>
            <person name="Noel B."/>
            <person name="Kuo A."/>
            <person name="Morin E."/>
            <person name="Chen J."/>
            <person name="Kohler A."/>
            <person name="Krizsan K."/>
            <person name="Balestrini R."/>
            <person name="Da Silva C."/>
            <person name="Montanini B."/>
            <person name="Hainaut M."/>
            <person name="Levati E."/>
            <person name="Barry K.W."/>
            <person name="Belfiori B."/>
            <person name="Cichocki N."/>
            <person name="Clum A."/>
            <person name="Dockter R.B."/>
            <person name="Fauchery L."/>
            <person name="Guy J."/>
            <person name="Iotti M."/>
            <person name="Le Tacon F."/>
            <person name="Lindquist E.A."/>
            <person name="Lipzen A."/>
            <person name="Malagnac F."/>
            <person name="Mello A."/>
            <person name="Molinier V."/>
            <person name="Miyauchi S."/>
            <person name="Poulain J."/>
            <person name="Riccioni C."/>
            <person name="Rubini A."/>
            <person name="Sitrit Y."/>
            <person name="Splivallo R."/>
            <person name="Traeger S."/>
            <person name="Wang M."/>
            <person name="Zifcakova L."/>
            <person name="Wipf D."/>
            <person name="Zambonelli A."/>
            <person name="Paolocci F."/>
            <person name="Nowrousian M."/>
            <person name="Ottonello S."/>
            <person name="Baldrian P."/>
            <person name="Spatafora J.W."/>
            <person name="Henrissat B."/>
            <person name="Nagy L.G."/>
            <person name="Aury J.M."/>
            <person name="Wincker P."/>
            <person name="Grigoriev I.V."/>
            <person name="Bonfante P."/>
            <person name="Martin F.M."/>
        </authorList>
    </citation>
    <scope>NUCLEOTIDE SEQUENCE [LARGE SCALE GENOMIC DNA]</scope>
    <source>
        <strain evidence="4 5">120613-1</strain>
    </source>
</reference>
<dbReference type="STRING" id="1336337.A0A3N4IZ13"/>
<dbReference type="SUPFAM" id="SSF54928">
    <property type="entry name" value="RNA-binding domain, RBD"/>
    <property type="match status" value="2"/>
</dbReference>
<keyword evidence="1" id="KW-0694">RNA-binding</keyword>
<dbReference type="PANTHER" id="PTHR23147">
    <property type="entry name" value="SERINE/ARGININE RICH SPLICING FACTOR"/>
    <property type="match status" value="1"/>
</dbReference>
<evidence type="ECO:0000256" key="1">
    <source>
        <dbReference type="PROSITE-ProRule" id="PRU00176"/>
    </source>
</evidence>